<feature type="transmembrane region" description="Helical" evidence="1">
    <location>
        <begin position="197"/>
        <end position="216"/>
    </location>
</feature>
<feature type="transmembrane region" description="Helical" evidence="1">
    <location>
        <begin position="221"/>
        <end position="241"/>
    </location>
</feature>
<evidence type="ECO:0000313" key="4">
    <source>
        <dbReference type="Proteomes" id="UP000568106"/>
    </source>
</evidence>
<evidence type="ECO:0000256" key="1">
    <source>
        <dbReference type="SAM" id="Phobius"/>
    </source>
</evidence>
<keyword evidence="4" id="KW-1185">Reference proteome</keyword>
<feature type="domain" description="Acyltransferase 3" evidence="2">
    <location>
        <begin position="10"/>
        <end position="314"/>
    </location>
</feature>
<reference evidence="3" key="1">
    <citation type="submission" date="2020-08" db="EMBL/GenBank/DDBJ databases">
        <title>Genomic Encyclopedia of Type Strains, Phase IV (KMG-V): Genome sequencing to study the core and pangenomes of soil and plant-associated prokaryotes.</title>
        <authorList>
            <person name="Whitman W."/>
        </authorList>
    </citation>
    <scope>NUCLEOTIDE SEQUENCE [LARGE SCALE GENOMIC DNA]</scope>
    <source>
        <strain evidence="3">M8UP27</strain>
    </source>
</reference>
<proteinExistence type="predicted"/>
<dbReference type="InterPro" id="IPR050879">
    <property type="entry name" value="Acyltransferase_3"/>
</dbReference>
<dbReference type="PANTHER" id="PTHR23028:SF53">
    <property type="entry name" value="ACYL_TRANSF_3 DOMAIN-CONTAINING PROTEIN"/>
    <property type="match status" value="1"/>
</dbReference>
<dbReference type="Pfam" id="PF01757">
    <property type="entry name" value="Acyl_transf_3"/>
    <property type="match status" value="1"/>
</dbReference>
<feature type="transmembrane region" description="Helical" evidence="1">
    <location>
        <begin position="150"/>
        <end position="169"/>
    </location>
</feature>
<feature type="transmembrane region" description="Helical" evidence="1">
    <location>
        <begin position="272"/>
        <end position="291"/>
    </location>
</feature>
<dbReference type="InterPro" id="IPR002656">
    <property type="entry name" value="Acyl_transf_3_dom"/>
</dbReference>
<evidence type="ECO:0000313" key="3">
    <source>
        <dbReference type="EMBL" id="MBB5317487.1"/>
    </source>
</evidence>
<gene>
    <name evidence="3" type="ORF">HDF09_002156</name>
</gene>
<dbReference type="GO" id="GO:0016020">
    <property type="term" value="C:membrane"/>
    <property type="evidence" value="ECO:0007669"/>
    <property type="project" value="TreeGrafter"/>
</dbReference>
<keyword evidence="1" id="KW-1133">Transmembrane helix</keyword>
<organism evidence="3 4">
    <name type="scientific">Tunturiibacter empetritectus</name>
    <dbReference type="NCBI Taxonomy" id="3069691"/>
    <lineage>
        <taxon>Bacteria</taxon>
        <taxon>Pseudomonadati</taxon>
        <taxon>Acidobacteriota</taxon>
        <taxon>Terriglobia</taxon>
        <taxon>Terriglobales</taxon>
        <taxon>Acidobacteriaceae</taxon>
        <taxon>Tunturiibacter</taxon>
    </lineage>
</organism>
<keyword evidence="1" id="KW-0812">Transmembrane</keyword>
<accession>A0A7W8MRN0</accession>
<protein>
    <submittedName>
        <fullName evidence="3">Peptidoglycan/LPS O-acetylase OafA/YrhL</fullName>
    </submittedName>
</protein>
<evidence type="ECO:0000259" key="2">
    <source>
        <dbReference type="Pfam" id="PF01757"/>
    </source>
</evidence>
<feature type="transmembrane region" description="Helical" evidence="1">
    <location>
        <begin position="247"/>
        <end position="265"/>
    </location>
</feature>
<feature type="transmembrane region" description="Helical" evidence="1">
    <location>
        <begin position="297"/>
        <end position="318"/>
    </location>
</feature>
<feature type="transmembrane region" description="Helical" evidence="1">
    <location>
        <begin position="44"/>
        <end position="66"/>
    </location>
</feature>
<dbReference type="GO" id="GO:0000271">
    <property type="term" value="P:polysaccharide biosynthetic process"/>
    <property type="evidence" value="ECO:0007669"/>
    <property type="project" value="TreeGrafter"/>
</dbReference>
<dbReference type="GO" id="GO:0016747">
    <property type="term" value="F:acyltransferase activity, transferring groups other than amino-acyl groups"/>
    <property type="evidence" value="ECO:0007669"/>
    <property type="project" value="InterPro"/>
</dbReference>
<dbReference type="Proteomes" id="UP000568106">
    <property type="component" value="Unassembled WGS sequence"/>
</dbReference>
<name>A0A7W8MRN0_9BACT</name>
<dbReference type="PANTHER" id="PTHR23028">
    <property type="entry name" value="ACETYLTRANSFERASE"/>
    <property type="match status" value="1"/>
</dbReference>
<dbReference type="AlphaFoldDB" id="A0A7W8MRN0"/>
<feature type="transmembrane region" description="Helical" evidence="1">
    <location>
        <begin position="87"/>
        <end position="108"/>
    </location>
</feature>
<sequence length="337" mass="37761">MEKNRERRNHTLDLLRLAFAVLVLLSHAAEITDGNYSREIGARLTHMTFGSIGVDGFFLLSGFLIVKSWEKNPKPIDYLTKRVLRIVPGYLVAVLLSTLVVGLLAPGVEGFFRKLGSRYAVSVLLLGAPVTPIVFPGCPLNTVNGSLWTITYEFGCYLLVLLFGWLGLFRVRPLCLAVSLALVGDLFHPYFHHHNDLISAVRLTAVFSVGACFYLFRDRIVFRPLFAAIAAVAGPVLIMLFPHDTEGAIVVFGGYLMFYLVQLPLRVPTFPDISYGVYLYGYPIEALWIWYHRGSPWVTFLAATLISIGLGWLSWEFIEHPMLLLKRKNLSPARTAI</sequence>
<comment type="caution">
    <text evidence="3">The sequence shown here is derived from an EMBL/GenBank/DDBJ whole genome shotgun (WGS) entry which is preliminary data.</text>
</comment>
<dbReference type="EMBL" id="JACHDY010000002">
    <property type="protein sequence ID" value="MBB5317487.1"/>
    <property type="molecule type" value="Genomic_DNA"/>
</dbReference>
<keyword evidence="1" id="KW-0472">Membrane</keyword>